<accession>A0A5E6T7N5</accession>
<reference evidence="2" key="1">
    <citation type="submission" date="2019-09" db="EMBL/GenBank/DDBJ databases">
        <authorList>
            <person name="Chandra G."/>
            <person name="Truman W A."/>
        </authorList>
    </citation>
    <scope>NUCLEOTIDE SEQUENCE [LARGE SCALE GENOMIC DNA]</scope>
    <source>
        <strain evidence="2">PS652</strain>
    </source>
</reference>
<evidence type="ECO:0000313" key="3">
    <source>
        <dbReference type="Proteomes" id="UP000326595"/>
    </source>
</evidence>
<dbReference type="AlphaFoldDB" id="A0A5E6T7N5"/>
<dbReference type="Proteomes" id="UP000326595">
    <property type="component" value="Chromosome"/>
</dbReference>
<protein>
    <submittedName>
        <fullName evidence="2">Uncharacterized protein</fullName>
    </submittedName>
</protein>
<evidence type="ECO:0000313" key="1">
    <source>
        <dbReference type="EMBL" id="CAK9888623.1"/>
    </source>
</evidence>
<reference evidence="1 3" key="2">
    <citation type="submission" date="2024-03" db="EMBL/GenBank/DDBJ databases">
        <authorList>
            <person name="Alaster D. Moffat"/>
            <person name="Govind Chandra"/>
            <person name="Andrew W. Truman"/>
        </authorList>
    </citation>
    <scope>NUCLEOTIDE SEQUENCE [LARGE SCALE GENOMIC DNA]</scope>
    <source>
        <strain evidence="1">PS652</strain>
    </source>
</reference>
<evidence type="ECO:0000313" key="2">
    <source>
        <dbReference type="EMBL" id="VVM89271.1"/>
    </source>
</evidence>
<dbReference type="EMBL" id="CABVHG010000014">
    <property type="protein sequence ID" value="VVM89271.1"/>
    <property type="molecule type" value="Genomic_DNA"/>
</dbReference>
<organism evidence="2">
    <name type="scientific">Pseudomonas fluorescens</name>
    <dbReference type="NCBI Taxonomy" id="294"/>
    <lineage>
        <taxon>Bacteria</taxon>
        <taxon>Pseudomonadati</taxon>
        <taxon>Pseudomonadota</taxon>
        <taxon>Gammaproteobacteria</taxon>
        <taxon>Pseudomonadales</taxon>
        <taxon>Pseudomonadaceae</taxon>
        <taxon>Pseudomonas</taxon>
    </lineage>
</organism>
<gene>
    <name evidence="1" type="ORF">PS652_01452</name>
    <name evidence="2" type="ORF">PS652_02697</name>
</gene>
<name>A0A5E6T7N5_PSEFL</name>
<sequence length="283" mass="30849">MPSANQTIADAVANAQSILAQWVPSEGISAEQALDELLGVLDSRTLLAAQRVQAGPYHKGVDPQLLDQRSKVTFDLLYKYGVLVDPQSLSDEVVERLYPRVNYPRLAYGATLRDWSDAVLGEGEQVRFFLPQSPKRNTHLATVQYLSGEAKSFIGELVRAVEIEGEPGSGAATTEVMADVEDEDFAPEFSAEAQPAFALAEEADAITAGGQRGLNTLHSLIEVGEEDARWSPAVVECIGKLLDKHNGDEEMDTLEAMIQLVDRLDPMVRKAREVLDKARAESA</sequence>
<dbReference type="EMBL" id="OZ024668">
    <property type="protein sequence ID" value="CAK9888623.1"/>
    <property type="molecule type" value="Genomic_DNA"/>
</dbReference>
<proteinExistence type="predicted"/>